<dbReference type="InterPro" id="IPR018247">
    <property type="entry name" value="EF_Hand_1_Ca_BS"/>
</dbReference>
<evidence type="ECO:0000256" key="2">
    <source>
        <dbReference type="ARBA" id="ARBA00022837"/>
    </source>
</evidence>
<name>A0ABM8EN25_9BACT</name>
<feature type="compositionally biased region" description="Basic and acidic residues" evidence="3">
    <location>
        <begin position="214"/>
        <end position="224"/>
    </location>
</feature>
<dbReference type="InterPro" id="IPR011992">
    <property type="entry name" value="EF-hand-dom_pair"/>
</dbReference>
<feature type="compositionally biased region" description="Polar residues" evidence="3">
    <location>
        <begin position="239"/>
        <end position="252"/>
    </location>
</feature>
<dbReference type="SUPFAM" id="SSF47473">
    <property type="entry name" value="EF-hand"/>
    <property type="match status" value="1"/>
</dbReference>
<evidence type="ECO:0000313" key="6">
    <source>
        <dbReference type="Proteomes" id="UP001317705"/>
    </source>
</evidence>
<dbReference type="Pfam" id="PF13202">
    <property type="entry name" value="EF-hand_5"/>
    <property type="match status" value="1"/>
</dbReference>
<dbReference type="Pfam" id="PF13499">
    <property type="entry name" value="EF-hand_7"/>
    <property type="match status" value="1"/>
</dbReference>
<proteinExistence type="predicted"/>
<dbReference type="PROSITE" id="PS50222">
    <property type="entry name" value="EF_HAND_2"/>
    <property type="match status" value="4"/>
</dbReference>
<feature type="domain" description="EF-hand" evidence="4">
    <location>
        <begin position="160"/>
        <end position="188"/>
    </location>
</feature>
<sequence>MVNGISSSMSSLLRPDPKDFFNRVDTDGSGGISQAELQTMADKLKEKTGKTLEVSDSSFASYDTDGDGSLSADELKSVLDNSGFGPPLGSQETADSSTSTQQLALDAYDSNAAGSTSSTDSSLSALLEKLQTLLAKLQEQSDQTDAASSVTGGTPQPPPDFFNKVDSDGSGGVSQDELQSLASDIEQKTGQTLDVSDDAFASYDTNGDGSLSADELKSAMEKNGFKGPQGPPPPRQMDASAQDQSSTGTTASLQDQIAQLSSLIQNLSSYATTTGATANSLLSITT</sequence>
<organism evidence="5 6">
    <name type="scientific">Geotalea uraniireducens</name>
    <dbReference type="NCBI Taxonomy" id="351604"/>
    <lineage>
        <taxon>Bacteria</taxon>
        <taxon>Pseudomonadati</taxon>
        <taxon>Thermodesulfobacteriota</taxon>
        <taxon>Desulfuromonadia</taxon>
        <taxon>Geobacterales</taxon>
        <taxon>Geobacteraceae</taxon>
        <taxon>Geotalea</taxon>
    </lineage>
</organism>
<feature type="region of interest" description="Disordered" evidence="3">
    <location>
        <begin position="137"/>
        <end position="252"/>
    </location>
</feature>
<feature type="domain" description="EF-hand" evidence="4">
    <location>
        <begin position="191"/>
        <end position="226"/>
    </location>
</feature>
<dbReference type="PROSITE" id="PS00018">
    <property type="entry name" value="EF_HAND_1"/>
    <property type="match status" value="2"/>
</dbReference>
<evidence type="ECO:0000259" key="4">
    <source>
        <dbReference type="PROSITE" id="PS50222"/>
    </source>
</evidence>
<feature type="compositionally biased region" description="Polar residues" evidence="3">
    <location>
        <begin position="90"/>
        <end position="103"/>
    </location>
</feature>
<accession>A0ABM8EN25</accession>
<dbReference type="EMBL" id="AP027151">
    <property type="protein sequence ID" value="BDV44000.1"/>
    <property type="molecule type" value="Genomic_DNA"/>
</dbReference>
<keyword evidence="2" id="KW-0106">Calcium</keyword>
<protein>
    <recommendedName>
        <fullName evidence="4">EF-hand domain-containing protein</fullName>
    </recommendedName>
</protein>
<feature type="region of interest" description="Disordered" evidence="3">
    <location>
        <begin position="48"/>
        <end position="105"/>
    </location>
</feature>
<evidence type="ECO:0000256" key="3">
    <source>
        <dbReference type="SAM" id="MobiDB-lite"/>
    </source>
</evidence>
<dbReference type="CDD" id="cd00051">
    <property type="entry name" value="EFh"/>
    <property type="match status" value="2"/>
</dbReference>
<feature type="compositionally biased region" description="Polar residues" evidence="3">
    <location>
        <begin position="1"/>
        <end position="11"/>
    </location>
</feature>
<dbReference type="RefSeq" id="WP_282000112.1">
    <property type="nucleotide sequence ID" value="NZ_AP027151.1"/>
</dbReference>
<evidence type="ECO:0000313" key="5">
    <source>
        <dbReference type="EMBL" id="BDV44000.1"/>
    </source>
</evidence>
<feature type="domain" description="EF-hand" evidence="4">
    <location>
        <begin position="50"/>
        <end position="85"/>
    </location>
</feature>
<dbReference type="InterPro" id="IPR050145">
    <property type="entry name" value="Centrin_CML-like"/>
</dbReference>
<reference evidence="5 6" key="1">
    <citation type="submission" date="2022-12" db="EMBL/GenBank/DDBJ databases">
        <title>Polyphasic characterization of Geotalea uranireducens NIT-SL11 newly isolated from a complex of sewage sludge and microbially reduced graphene oxide.</title>
        <authorList>
            <person name="Xie L."/>
            <person name="Yoshida N."/>
            <person name="Meng L."/>
        </authorList>
    </citation>
    <scope>NUCLEOTIDE SEQUENCE [LARGE SCALE GENOMIC DNA]</scope>
    <source>
        <strain evidence="5 6">NIT-SL11</strain>
    </source>
</reference>
<dbReference type="SMART" id="SM00054">
    <property type="entry name" value="EFh"/>
    <property type="match status" value="4"/>
</dbReference>
<dbReference type="Gene3D" id="1.10.238.10">
    <property type="entry name" value="EF-hand"/>
    <property type="match status" value="2"/>
</dbReference>
<keyword evidence="6" id="KW-1185">Reference proteome</keyword>
<dbReference type="Pfam" id="PF13405">
    <property type="entry name" value="EF-hand_6"/>
    <property type="match status" value="1"/>
</dbReference>
<feature type="domain" description="EF-hand" evidence="4">
    <location>
        <begin position="12"/>
        <end position="47"/>
    </location>
</feature>
<feature type="region of interest" description="Disordered" evidence="3">
    <location>
        <begin position="1"/>
        <end position="32"/>
    </location>
</feature>
<evidence type="ECO:0000256" key="1">
    <source>
        <dbReference type="ARBA" id="ARBA00022737"/>
    </source>
</evidence>
<dbReference type="PANTHER" id="PTHR23050">
    <property type="entry name" value="CALCIUM BINDING PROTEIN"/>
    <property type="match status" value="1"/>
</dbReference>
<gene>
    <name evidence="5" type="ORF">GURASL_29230</name>
</gene>
<feature type="compositionally biased region" description="Polar residues" evidence="3">
    <location>
        <begin position="140"/>
        <end position="154"/>
    </location>
</feature>
<dbReference type="Proteomes" id="UP001317705">
    <property type="component" value="Chromosome"/>
</dbReference>
<keyword evidence="1" id="KW-0677">Repeat</keyword>
<feature type="compositionally biased region" description="Basic and acidic residues" evidence="3">
    <location>
        <begin position="15"/>
        <end position="26"/>
    </location>
</feature>
<feature type="compositionally biased region" description="Polar residues" evidence="3">
    <location>
        <begin position="176"/>
        <end position="194"/>
    </location>
</feature>
<dbReference type="InterPro" id="IPR002048">
    <property type="entry name" value="EF_hand_dom"/>
</dbReference>